<evidence type="ECO:0000256" key="1">
    <source>
        <dbReference type="ARBA" id="ARBA00022478"/>
    </source>
</evidence>
<feature type="compositionally biased region" description="Acidic residues" evidence="3">
    <location>
        <begin position="241"/>
        <end position="263"/>
    </location>
</feature>
<feature type="compositionally biased region" description="Basic residues" evidence="3">
    <location>
        <begin position="420"/>
        <end position="429"/>
    </location>
</feature>
<comment type="caution">
    <text evidence="5">The sequence shown here is derived from an EMBL/GenBank/DDBJ whole genome shotgun (WGS) entry which is preliminary data.</text>
</comment>
<dbReference type="GO" id="GO:0000428">
    <property type="term" value="C:DNA-directed RNA polymerase complex"/>
    <property type="evidence" value="ECO:0007669"/>
    <property type="project" value="UniProtKB-KW"/>
</dbReference>
<protein>
    <submittedName>
        <fullName evidence="5">DNA-directed RNA polymerasei subunit rpa43</fullName>
    </submittedName>
</protein>
<feature type="region of interest" description="Disordered" evidence="3">
    <location>
        <begin position="111"/>
        <end position="130"/>
    </location>
</feature>
<dbReference type="Gene3D" id="3.30.1490.120">
    <property type="entry name" value="RNA polymerase Rpb7-like, N-terminal domain"/>
    <property type="match status" value="1"/>
</dbReference>
<dbReference type="EMBL" id="BJWK01000007">
    <property type="protein sequence ID" value="GEM09078.1"/>
    <property type="molecule type" value="Genomic_DNA"/>
</dbReference>
<proteinExistence type="predicted"/>
<feature type="compositionally biased region" description="Low complexity" evidence="3">
    <location>
        <begin position="409"/>
        <end position="419"/>
    </location>
</feature>
<feature type="region of interest" description="Disordered" evidence="3">
    <location>
        <begin position="482"/>
        <end position="520"/>
    </location>
</feature>
<feature type="compositionally biased region" description="Low complexity" evidence="3">
    <location>
        <begin position="507"/>
        <end position="516"/>
    </location>
</feature>
<dbReference type="AlphaFoldDB" id="A0A511KFC7"/>
<keyword evidence="2" id="KW-0804">Transcription</keyword>
<dbReference type="InterPro" id="IPR036898">
    <property type="entry name" value="RNA_pol_Rpb7-like_N_sf"/>
</dbReference>
<name>A0A511KFC7_RHOTO</name>
<dbReference type="Proteomes" id="UP000321518">
    <property type="component" value="Unassembled WGS sequence"/>
</dbReference>
<accession>A0A511KFC7</accession>
<dbReference type="Pfam" id="PF17875">
    <property type="entry name" value="RPA43_OB"/>
    <property type="match status" value="1"/>
</dbReference>
<evidence type="ECO:0000313" key="5">
    <source>
        <dbReference type="EMBL" id="GEM09078.1"/>
    </source>
</evidence>
<organism evidence="5 6">
    <name type="scientific">Rhodotorula toruloides</name>
    <name type="common">Yeast</name>
    <name type="synonym">Rhodosporidium toruloides</name>
    <dbReference type="NCBI Taxonomy" id="5286"/>
    <lineage>
        <taxon>Eukaryota</taxon>
        <taxon>Fungi</taxon>
        <taxon>Dikarya</taxon>
        <taxon>Basidiomycota</taxon>
        <taxon>Pucciniomycotina</taxon>
        <taxon>Microbotryomycetes</taxon>
        <taxon>Sporidiobolales</taxon>
        <taxon>Sporidiobolaceae</taxon>
        <taxon>Rhodotorula</taxon>
    </lineage>
</organism>
<evidence type="ECO:0000256" key="3">
    <source>
        <dbReference type="SAM" id="MobiDB-lite"/>
    </source>
</evidence>
<evidence type="ECO:0000256" key="2">
    <source>
        <dbReference type="ARBA" id="ARBA00023163"/>
    </source>
</evidence>
<evidence type="ECO:0000259" key="4">
    <source>
        <dbReference type="Pfam" id="PF17875"/>
    </source>
</evidence>
<reference evidence="5 6" key="1">
    <citation type="submission" date="2019-07" db="EMBL/GenBank/DDBJ databases">
        <title>Rhodotorula toruloides NBRC10032 genome sequencing.</title>
        <authorList>
            <person name="Shida Y."/>
            <person name="Takaku H."/>
            <person name="Ogasawara W."/>
            <person name="Mori K."/>
        </authorList>
    </citation>
    <scope>NUCLEOTIDE SEQUENCE [LARGE SCALE GENOMIC DNA]</scope>
    <source>
        <strain evidence="5 6">NBRC10032</strain>
    </source>
</reference>
<feature type="domain" description="RPA43 OB" evidence="4">
    <location>
        <begin position="162"/>
        <end position="307"/>
    </location>
</feature>
<evidence type="ECO:0000313" key="6">
    <source>
        <dbReference type="Proteomes" id="UP000321518"/>
    </source>
</evidence>
<dbReference type="InterPro" id="IPR041178">
    <property type="entry name" value="RPA43_OB"/>
</dbReference>
<sequence>MAAATAGASLRLASVGSAPSSASEFVSFKATMRLPIAPVFAGKGDNMFPGHDGGMDGVREVLAGWVMRYLPPIRAVLLSFSPTPRFLHPAASFPADLCPFDHLQSVSLKDSRSLLSSPQPDDANADNEDEEQQVVRLQTLPMIDGSGFILANVGWEGVGWRPRVGMKLVGTLTLATPSHVSLLLHNLFNASIPSSHIPTSTYEYDPDCPVPAVVMERRNATVPLATNVAKVIARAEKRAEEEEEEEEKEKEDETEVKEEEEGAYAEKGWWVHRKSREPLGGADGRLEFTLVDLTNTNSLLSCTGSLLSDPFSPSAVAAIRSSISIASAPTPSSTLLKKGKKRARDSDDESNSDDNEERECDGDDDNRVGTGIPRPGRATAAGQGIARRNEDSSASEDEDDRESSRSPEPEAVVPVVKTAKATKKRKVEKVKKESEDGKARQSKKAKVCTASSTCSEASSFTDQDHSDSLRHLCLAPFNSYALDNRQRNSSPPSRLFRNSPLARLAQDSRTTSTSTRPDPPIVNVADLSDLYTALFRLESLVERLPGSLIWR</sequence>
<dbReference type="Gene3D" id="2.40.50.1060">
    <property type="match status" value="1"/>
</dbReference>
<keyword evidence="1 5" id="KW-0240">DNA-directed RNA polymerase</keyword>
<feature type="compositionally biased region" description="Basic and acidic residues" evidence="3">
    <location>
        <begin position="430"/>
        <end position="439"/>
    </location>
</feature>
<feature type="compositionally biased region" description="Acidic residues" evidence="3">
    <location>
        <begin position="346"/>
        <end position="364"/>
    </location>
</feature>
<feature type="region of interest" description="Disordered" evidence="3">
    <location>
        <begin position="236"/>
        <end position="263"/>
    </location>
</feature>
<feature type="region of interest" description="Disordered" evidence="3">
    <location>
        <begin position="329"/>
        <end position="448"/>
    </location>
</feature>
<dbReference type="OrthoDB" id="10250504at2759"/>
<gene>
    <name evidence="5" type="ORF">Rt10032_c07g3095</name>
</gene>